<dbReference type="AlphaFoldDB" id="A0A291RYM1"/>
<dbReference type="GO" id="GO:0009307">
    <property type="term" value="P:DNA restriction-modification system"/>
    <property type="evidence" value="ECO:0007669"/>
    <property type="project" value="InterPro"/>
</dbReference>
<feature type="domain" description="Restriction endonuclease type IV Mrr" evidence="1">
    <location>
        <begin position="155"/>
        <end position="274"/>
    </location>
</feature>
<sequence length="298" mass="32490">MPVWHGFLTPVLAVLGDGRIWKKRDLEKAVFDRLHLTAEQREEVLPSGQARARNRIGWALSGLDRAELITKPARATYTITEAGRELHAKHPDGLDEKILKSLPAYQAYVPVKSGVSSNSDTDDQTTSIDPLEQIESGVARLHSDVAAELLKHLRNQPPGFLEQAVLDVLVAMGYGGTEQRATRIGGSGDGGVDGIIDQDPLGLDRVYVQAKRYGPENTVQRPAIQGFVGALQGAKASRGIFITTSDFSGGALDYANTINPRVILIDGQRLASLMIQYGVGVQKRSEFTVVQVDEDYFE</sequence>
<dbReference type="Pfam" id="PF14338">
    <property type="entry name" value="Mrr_N"/>
    <property type="match status" value="1"/>
</dbReference>
<dbReference type="InterPro" id="IPR052906">
    <property type="entry name" value="Type_IV_Methyl-Rstrct_Enzyme"/>
</dbReference>
<accession>A0A291RYM1</accession>
<dbReference type="GO" id="GO:0003677">
    <property type="term" value="F:DNA binding"/>
    <property type="evidence" value="ECO:0007669"/>
    <property type="project" value="InterPro"/>
</dbReference>
<dbReference type="EMBL" id="CP023778">
    <property type="protein sequence ID" value="ATL72352.1"/>
    <property type="molecule type" value="Genomic_DNA"/>
</dbReference>
<dbReference type="KEGG" id="ntp:CRH09_35000"/>
<dbReference type="SUPFAM" id="SSF52980">
    <property type="entry name" value="Restriction endonuclease-like"/>
    <property type="match status" value="1"/>
</dbReference>
<keyword evidence="3" id="KW-0255">Endonuclease</keyword>
<evidence type="ECO:0000259" key="2">
    <source>
        <dbReference type="Pfam" id="PF14338"/>
    </source>
</evidence>
<dbReference type="Gene3D" id="3.40.1350.10">
    <property type="match status" value="1"/>
</dbReference>
<dbReference type="InterPro" id="IPR011335">
    <property type="entry name" value="Restrct_endonuc-II-like"/>
</dbReference>
<dbReference type="PANTHER" id="PTHR30015:SF7">
    <property type="entry name" value="TYPE IV METHYL-DIRECTED RESTRICTION ENZYME ECOKMRR"/>
    <property type="match status" value="1"/>
</dbReference>
<evidence type="ECO:0000313" key="4">
    <source>
        <dbReference type="Proteomes" id="UP000221961"/>
    </source>
</evidence>
<keyword evidence="3" id="KW-0378">Hydrolase</keyword>
<dbReference type="InterPro" id="IPR011856">
    <property type="entry name" value="tRNA_endonuc-like_dom_sf"/>
</dbReference>
<dbReference type="PANTHER" id="PTHR30015">
    <property type="entry name" value="MRR RESTRICTION SYSTEM PROTEIN"/>
    <property type="match status" value="1"/>
</dbReference>
<keyword evidence="3" id="KW-0540">Nuclease</keyword>
<dbReference type="InterPro" id="IPR025745">
    <property type="entry name" value="Mrr-like_N_dom"/>
</dbReference>
<name>A0A291RYM1_9NOCA</name>
<evidence type="ECO:0000313" key="3">
    <source>
        <dbReference type="EMBL" id="ATL72352.1"/>
    </source>
</evidence>
<dbReference type="InterPro" id="IPR007560">
    <property type="entry name" value="Restrct_endonuc_IV_Mrr"/>
</dbReference>
<dbReference type="GO" id="GO:0015666">
    <property type="term" value="F:restriction endodeoxyribonuclease activity"/>
    <property type="evidence" value="ECO:0007669"/>
    <property type="project" value="TreeGrafter"/>
</dbReference>
<organism evidence="3 4">
    <name type="scientific">Nocardia terpenica</name>
    <dbReference type="NCBI Taxonomy" id="455432"/>
    <lineage>
        <taxon>Bacteria</taxon>
        <taxon>Bacillati</taxon>
        <taxon>Actinomycetota</taxon>
        <taxon>Actinomycetes</taxon>
        <taxon>Mycobacteriales</taxon>
        <taxon>Nocardiaceae</taxon>
        <taxon>Nocardia</taxon>
    </lineage>
</organism>
<dbReference type="Pfam" id="PF04471">
    <property type="entry name" value="Mrr_cat"/>
    <property type="match status" value="1"/>
</dbReference>
<gene>
    <name evidence="3" type="ORF">CRH09_35000</name>
</gene>
<protein>
    <submittedName>
        <fullName evidence="3">Restriction endonuclease</fullName>
    </submittedName>
</protein>
<evidence type="ECO:0000259" key="1">
    <source>
        <dbReference type="Pfam" id="PF04471"/>
    </source>
</evidence>
<feature type="domain" description="Restriction system protein Mrr-like N-terminal" evidence="2">
    <location>
        <begin position="4"/>
        <end position="87"/>
    </location>
</feature>
<dbReference type="Proteomes" id="UP000221961">
    <property type="component" value="Chromosome"/>
</dbReference>
<reference evidence="3 4" key="1">
    <citation type="submission" date="2017-10" db="EMBL/GenBank/DDBJ databases">
        <title>Comparative genomics between pathogenic Norcardia.</title>
        <authorList>
            <person name="Zeng L."/>
        </authorList>
    </citation>
    <scope>NUCLEOTIDE SEQUENCE [LARGE SCALE GENOMIC DNA]</scope>
    <source>
        <strain evidence="3 4">NC_YFY_NT001</strain>
    </source>
</reference>
<proteinExistence type="predicted"/>